<dbReference type="Gene3D" id="3.40.50.300">
    <property type="entry name" value="P-loop containing nucleotide triphosphate hydrolases"/>
    <property type="match status" value="1"/>
</dbReference>
<dbReference type="HAMAP" id="MF_00365">
    <property type="entry name" value="RecF"/>
    <property type="match status" value="1"/>
</dbReference>
<evidence type="ECO:0000256" key="4">
    <source>
        <dbReference type="ARBA" id="ARBA00022490"/>
    </source>
</evidence>
<feature type="binding site" evidence="9">
    <location>
        <begin position="34"/>
        <end position="41"/>
    </location>
    <ligand>
        <name>ATP</name>
        <dbReference type="ChEBI" id="CHEBI:30616"/>
    </ligand>
</feature>
<keyword evidence="9 10" id="KW-0234">DNA repair</keyword>
<dbReference type="PROSITE" id="PS00618">
    <property type="entry name" value="RECF_2"/>
    <property type="match status" value="1"/>
</dbReference>
<evidence type="ECO:0000256" key="9">
    <source>
        <dbReference type="HAMAP-Rule" id="MF_00365"/>
    </source>
</evidence>
<keyword evidence="9 10" id="KW-0227">DNA damage</keyword>
<evidence type="ECO:0000256" key="3">
    <source>
        <dbReference type="ARBA" id="ARBA00020170"/>
    </source>
</evidence>
<evidence type="ECO:0000256" key="7">
    <source>
        <dbReference type="ARBA" id="ARBA00022840"/>
    </source>
</evidence>
<proteinExistence type="inferred from homology"/>
<dbReference type="RefSeq" id="WP_213164545.1">
    <property type="nucleotide sequence ID" value="NZ_CP058214.1"/>
</dbReference>
<comment type="function">
    <text evidence="9 10">The RecF protein is involved in DNA metabolism; it is required for DNA replication and normal SOS inducibility. RecF binds preferentially to single-stranded, linear DNA. It also seems to bind ATP.</text>
</comment>
<organism evidence="13 14">
    <name type="scientific">Kaustia mangrovi</name>
    <dbReference type="NCBI Taxonomy" id="2593653"/>
    <lineage>
        <taxon>Bacteria</taxon>
        <taxon>Pseudomonadati</taxon>
        <taxon>Pseudomonadota</taxon>
        <taxon>Alphaproteobacteria</taxon>
        <taxon>Hyphomicrobiales</taxon>
        <taxon>Parvibaculaceae</taxon>
        <taxon>Kaustia</taxon>
    </lineage>
</organism>
<evidence type="ECO:0000256" key="11">
    <source>
        <dbReference type="SAM" id="MobiDB-lite"/>
    </source>
</evidence>
<dbReference type="InterPro" id="IPR018078">
    <property type="entry name" value="DNA-binding_RecF_CS"/>
</dbReference>
<dbReference type="Gene3D" id="1.20.1050.90">
    <property type="entry name" value="RecF/RecN/SMC, N-terminal domain"/>
    <property type="match status" value="1"/>
</dbReference>
<dbReference type="GO" id="GO:0009432">
    <property type="term" value="P:SOS response"/>
    <property type="evidence" value="ECO:0007669"/>
    <property type="project" value="UniProtKB-UniRule"/>
</dbReference>
<name>A0A7S8HEE5_9HYPH</name>
<sequence length="393" mass="41537">MNSALALSRLTLTDFRNYAHMTLETGPEPVVLTGPNGAGKTNLLEAVSLLAPGRGLRAVPYGELARHGAARGWAVAARLGAPDSEIRIGTAWTGGAAADGNGAENARGQSRQVQIDGVMQKSSGALARHVRMLWLTPAMDRLFAGPASDRRRFLDRLVIAFDAEHGARVQAFEKLMRERNRLLEGMRPDPDWLSSLEARMAEAAIAVAASRHTAIEALSALMSANAGADTPGGFPWGRLEIAGELEARIASGPAVEVEERYRSILRESRAADAAAGRTLSGPHRSDLRVVHGPKGTDARQCSTGEQKALLIGIILAHARAIAAALGGQAPVLLLDEVAAHLDETRRNGLFEALQALGVQAWMTGTDAALFAAAAGQARFFEVRDGAVGSPVHQ</sequence>
<dbReference type="NCBIfam" id="TIGR00611">
    <property type="entry name" value="recf"/>
    <property type="match status" value="1"/>
</dbReference>
<feature type="region of interest" description="Disordered" evidence="11">
    <location>
        <begin position="275"/>
        <end position="299"/>
    </location>
</feature>
<evidence type="ECO:0000256" key="8">
    <source>
        <dbReference type="ARBA" id="ARBA00023125"/>
    </source>
</evidence>
<protein>
    <recommendedName>
        <fullName evidence="3 9">DNA replication and repair protein RecF</fullName>
    </recommendedName>
</protein>
<accession>A0A7S8HEE5</accession>
<keyword evidence="4 9" id="KW-0963">Cytoplasm</keyword>
<dbReference type="SMART" id="SM00382">
    <property type="entry name" value="AAA"/>
    <property type="match status" value="1"/>
</dbReference>
<dbReference type="PROSITE" id="PS00617">
    <property type="entry name" value="RECF_1"/>
    <property type="match status" value="1"/>
</dbReference>
<dbReference type="GO" id="GO:0006302">
    <property type="term" value="P:double-strand break repair"/>
    <property type="evidence" value="ECO:0007669"/>
    <property type="project" value="TreeGrafter"/>
</dbReference>
<dbReference type="KEGG" id="kmn:HW532_12205"/>
<dbReference type="PANTHER" id="PTHR32182">
    <property type="entry name" value="DNA REPLICATION AND REPAIR PROTEIN RECF"/>
    <property type="match status" value="1"/>
</dbReference>
<comment type="subcellular location">
    <subcellularLocation>
        <location evidence="1 9 10">Cytoplasm</location>
    </subcellularLocation>
</comment>
<dbReference type="Pfam" id="PF02463">
    <property type="entry name" value="SMC_N"/>
    <property type="match status" value="1"/>
</dbReference>
<dbReference type="InterPro" id="IPR042174">
    <property type="entry name" value="RecF_2"/>
</dbReference>
<comment type="similarity">
    <text evidence="2 9 10">Belongs to the RecF family.</text>
</comment>
<dbReference type="GO" id="GO:0005737">
    <property type="term" value="C:cytoplasm"/>
    <property type="evidence" value="ECO:0007669"/>
    <property type="project" value="UniProtKB-SubCell"/>
</dbReference>
<evidence type="ECO:0000256" key="2">
    <source>
        <dbReference type="ARBA" id="ARBA00008016"/>
    </source>
</evidence>
<evidence type="ECO:0000256" key="1">
    <source>
        <dbReference type="ARBA" id="ARBA00004496"/>
    </source>
</evidence>
<keyword evidence="14" id="KW-1185">Reference proteome</keyword>
<evidence type="ECO:0000256" key="6">
    <source>
        <dbReference type="ARBA" id="ARBA00022741"/>
    </source>
</evidence>
<evidence type="ECO:0000256" key="10">
    <source>
        <dbReference type="RuleBase" id="RU000578"/>
    </source>
</evidence>
<keyword evidence="9 10" id="KW-0742">SOS response</keyword>
<dbReference type="GO" id="GO:0000731">
    <property type="term" value="P:DNA synthesis involved in DNA repair"/>
    <property type="evidence" value="ECO:0007669"/>
    <property type="project" value="TreeGrafter"/>
</dbReference>
<dbReference type="GO" id="GO:0005524">
    <property type="term" value="F:ATP binding"/>
    <property type="evidence" value="ECO:0007669"/>
    <property type="project" value="UniProtKB-UniRule"/>
</dbReference>
<dbReference type="InterPro" id="IPR003395">
    <property type="entry name" value="RecF/RecN/SMC_N"/>
</dbReference>
<evidence type="ECO:0000313" key="14">
    <source>
        <dbReference type="Proteomes" id="UP000593594"/>
    </source>
</evidence>
<reference evidence="13 14" key="1">
    <citation type="submission" date="2020-06" db="EMBL/GenBank/DDBJ databases">
        <title>Genome sequence of 2 isolates from Red Sea Mangroves.</title>
        <authorList>
            <person name="Sefrji F."/>
            <person name="Michoud G."/>
            <person name="Merlino G."/>
            <person name="Daffonchio D."/>
        </authorList>
    </citation>
    <scope>NUCLEOTIDE SEQUENCE [LARGE SCALE GENOMIC DNA]</scope>
    <source>
        <strain evidence="13 14">R1DC25</strain>
    </source>
</reference>
<gene>
    <name evidence="9 13" type="primary">recF</name>
    <name evidence="13" type="ORF">HW532_12205</name>
</gene>
<keyword evidence="6 9" id="KW-0547">Nucleotide-binding</keyword>
<evidence type="ECO:0000313" key="13">
    <source>
        <dbReference type="EMBL" id="QPC45313.1"/>
    </source>
</evidence>
<evidence type="ECO:0000256" key="5">
    <source>
        <dbReference type="ARBA" id="ARBA00022705"/>
    </source>
</evidence>
<keyword evidence="5 9" id="KW-0235">DNA replication</keyword>
<dbReference type="InterPro" id="IPR003593">
    <property type="entry name" value="AAA+_ATPase"/>
</dbReference>
<evidence type="ECO:0000259" key="12">
    <source>
        <dbReference type="SMART" id="SM00382"/>
    </source>
</evidence>
<dbReference type="GO" id="GO:0003697">
    <property type="term" value="F:single-stranded DNA binding"/>
    <property type="evidence" value="ECO:0007669"/>
    <property type="project" value="UniProtKB-UniRule"/>
</dbReference>
<dbReference type="PANTHER" id="PTHR32182:SF0">
    <property type="entry name" value="DNA REPLICATION AND REPAIR PROTEIN RECF"/>
    <property type="match status" value="1"/>
</dbReference>
<keyword evidence="8 9" id="KW-0238">DNA-binding</keyword>
<dbReference type="Proteomes" id="UP000593594">
    <property type="component" value="Chromosome"/>
</dbReference>
<keyword evidence="7 9" id="KW-0067">ATP-binding</keyword>
<dbReference type="InterPro" id="IPR027417">
    <property type="entry name" value="P-loop_NTPase"/>
</dbReference>
<dbReference type="GO" id="GO:0006260">
    <property type="term" value="P:DNA replication"/>
    <property type="evidence" value="ECO:0007669"/>
    <property type="project" value="UniProtKB-UniRule"/>
</dbReference>
<feature type="compositionally biased region" description="Basic and acidic residues" evidence="11">
    <location>
        <begin position="283"/>
        <end position="297"/>
    </location>
</feature>
<dbReference type="AlphaFoldDB" id="A0A7S8HEE5"/>
<feature type="domain" description="AAA+ ATPase" evidence="12">
    <location>
        <begin position="26"/>
        <end position="384"/>
    </location>
</feature>
<dbReference type="InterPro" id="IPR001238">
    <property type="entry name" value="DNA-binding_RecF"/>
</dbReference>
<dbReference type="EMBL" id="CP058214">
    <property type="protein sequence ID" value="QPC45313.1"/>
    <property type="molecule type" value="Genomic_DNA"/>
</dbReference>
<dbReference type="SUPFAM" id="SSF52540">
    <property type="entry name" value="P-loop containing nucleoside triphosphate hydrolases"/>
    <property type="match status" value="1"/>
</dbReference>